<dbReference type="Proteomes" id="UP000298652">
    <property type="component" value="Chromosome 8"/>
</dbReference>
<gene>
    <name evidence="1" type="ORF">SEVIR_8G132100v2</name>
</gene>
<dbReference type="AlphaFoldDB" id="A0A4U6THZ4"/>
<accession>A0A4U6THZ4</accession>
<sequence>MLDELKLNYMYEHDQSPDELKIKLEPKKVNISCIYTEAHQGDHLEKPMPQCSRRFFFDCTSE</sequence>
<name>A0A4U6THZ4_SETVI</name>
<evidence type="ECO:0000313" key="1">
    <source>
        <dbReference type="EMBL" id="TKW00754.1"/>
    </source>
</evidence>
<dbReference type="EMBL" id="CM016559">
    <property type="protein sequence ID" value="TKW00754.1"/>
    <property type="molecule type" value="Genomic_DNA"/>
</dbReference>
<keyword evidence="2" id="KW-1185">Reference proteome</keyword>
<dbReference type="Gramene" id="TKW00754">
    <property type="protein sequence ID" value="TKW00754"/>
    <property type="gene ID" value="SEVIR_8G132100v2"/>
</dbReference>
<organism evidence="1 2">
    <name type="scientific">Setaria viridis</name>
    <name type="common">Green bristlegrass</name>
    <name type="synonym">Setaria italica subsp. viridis</name>
    <dbReference type="NCBI Taxonomy" id="4556"/>
    <lineage>
        <taxon>Eukaryota</taxon>
        <taxon>Viridiplantae</taxon>
        <taxon>Streptophyta</taxon>
        <taxon>Embryophyta</taxon>
        <taxon>Tracheophyta</taxon>
        <taxon>Spermatophyta</taxon>
        <taxon>Magnoliopsida</taxon>
        <taxon>Liliopsida</taxon>
        <taxon>Poales</taxon>
        <taxon>Poaceae</taxon>
        <taxon>PACMAD clade</taxon>
        <taxon>Panicoideae</taxon>
        <taxon>Panicodae</taxon>
        <taxon>Paniceae</taxon>
        <taxon>Cenchrinae</taxon>
        <taxon>Setaria</taxon>
    </lineage>
</organism>
<evidence type="ECO:0000313" key="2">
    <source>
        <dbReference type="Proteomes" id="UP000298652"/>
    </source>
</evidence>
<proteinExistence type="predicted"/>
<reference evidence="1" key="1">
    <citation type="submission" date="2019-03" db="EMBL/GenBank/DDBJ databases">
        <title>WGS assembly of Setaria viridis.</title>
        <authorList>
            <person name="Huang P."/>
            <person name="Jenkins J."/>
            <person name="Grimwood J."/>
            <person name="Barry K."/>
            <person name="Healey A."/>
            <person name="Mamidi S."/>
            <person name="Sreedasyam A."/>
            <person name="Shu S."/>
            <person name="Feldman M."/>
            <person name="Wu J."/>
            <person name="Yu Y."/>
            <person name="Chen C."/>
            <person name="Johnson J."/>
            <person name="Rokhsar D."/>
            <person name="Baxter I."/>
            <person name="Schmutz J."/>
            <person name="Brutnell T."/>
            <person name="Kellogg E."/>
        </authorList>
    </citation>
    <scope>NUCLEOTIDE SEQUENCE [LARGE SCALE GENOMIC DNA]</scope>
</reference>
<protein>
    <submittedName>
        <fullName evidence="1">Uncharacterized protein</fullName>
    </submittedName>
</protein>